<name>A0A1T1H608_9GAMM</name>
<dbReference type="Proteomes" id="UP000191160">
    <property type="component" value="Unassembled WGS sequence"/>
</dbReference>
<evidence type="ECO:0000313" key="8">
    <source>
        <dbReference type="EMBL" id="OOV85309.1"/>
    </source>
</evidence>
<accession>A0A1T1H608</accession>
<feature type="domain" description="RecX third three-helical" evidence="7">
    <location>
        <begin position="161"/>
        <end position="206"/>
    </location>
</feature>
<dbReference type="EMBL" id="MVKX01000001">
    <property type="protein sequence ID" value="OOV85309.1"/>
    <property type="molecule type" value="Genomic_DNA"/>
</dbReference>
<evidence type="ECO:0000256" key="1">
    <source>
        <dbReference type="ARBA" id="ARBA00004496"/>
    </source>
</evidence>
<dbReference type="PANTHER" id="PTHR33602:SF1">
    <property type="entry name" value="REGULATORY PROTEIN RECX FAMILY PROTEIN"/>
    <property type="match status" value="1"/>
</dbReference>
<dbReference type="GO" id="GO:0005737">
    <property type="term" value="C:cytoplasm"/>
    <property type="evidence" value="ECO:0007669"/>
    <property type="project" value="UniProtKB-SubCell"/>
</dbReference>
<evidence type="ECO:0000259" key="7">
    <source>
        <dbReference type="Pfam" id="PF21981"/>
    </source>
</evidence>
<comment type="function">
    <text evidence="5">Modulates RecA activity.</text>
</comment>
<keyword evidence="9" id="KW-1185">Reference proteome</keyword>
<dbReference type="AlphaFoldDB" id="A0A1T1H608"/>
<evidence type="ECO:0000259" key="6">
    <source>
        <dbReference type="Pfam" id="PF02631"/>
    </source>
</evidence>
<dbReference type="GO" id="GO:0006282">
    <property type="term" value="P:regulation of DNA repair"/>
    <property type="evidence" value="ECO:0007669"/>
    <property type="project" value="UniProtKB-UniRule"/>
</dbReference>
<keyword evidence="4 5" id="KW-0963">Cytoplasm</keyword>
<evidence type="ECO:0000256" key="4">
    <source>
        <dbReference type="ARBA" id="ARBA00022490"/>
    </source>
</evidence>
<dbReference type="InterPro" id="IPR053924">
    <property type="entry name" value="RecX_HTH_2nd"/>
</dbReference>
<proteinExistence type="inferred from homology"/>
<dbReference type="InterPro" id="IPR003783">
    <property type="entry name" value="Regulatory_RecX"/>
</dbReference>
<feature type="domain" description="RecX second three-helical" evidence="6">
    <location>
        <begin position="117"/>
        <end position="155"/>
    </location>
</feature>
<dbReference type="Pfam" id="PF02631">
    <property type="entry name" value="RecX_HTH2"/>
    <property type="match status" value="1"/>
</dbReference>
<comment type="caution">
    <text evidence="8">The sequence shown here is derived from an EMBL/GenBank/DDBJ whole genome shotgun (WGS) entry which is preliminary data.</text>
</comment>
<evidence type="ECO:0000313" key="9">
    <source>
        <dbReference type="Proteomes" id="UP000191160"/>
    </source>
</evidence>
<gene>
    <name evidence="5" type="primary">recX</name>
    <name evidence="8" type="ORF">B1202_01260</name>
</gene>
<evidence type="ECO:0000256" key="2">
    <source>
        <dbReference type="ARBA" id="ARBA00009695"/>
    </source>
</evidence>
<dbReference type="InterPro" id="IPR053925">
    <property type="entry name" value="RecX_HTH_3rd"/>
</dbReference>
<evidence type="ECO:0000256" key="3">
    <source>
        <dbReference type="ARBA" id="ARBA00018111"/>
    </source>
</evidence>
<dbReference type="PANTHER" id="PTHR33602">
    <property type="entry name" value="REGULATORY PROTEIN RECX FAMILY PROTEIN"/>
    <property type="match status" value="1"/>
</dbReference>
<dbReference type="Gene3D" id="1.10.10.10">
    <property type="entry name" value="Winged helix-like DNA-binding domain superfamily/Winged helix DNA-binding domain"/>
    <property type="match status" value="3"/>
</dbReference>
<comment type="similarity">
    <text evidence="2 5">Belongs to the RecX family.</text>
</comment>
<dbReference type="HAMAP" id="MF_01114">
    <property type="entry name" value="RecX"/>
    <property type="match status" value="1"/>
</dbReference>
<sequence length="214" mass="24700">MTKDNFPLLLDYEALKQQFTEAEETTCAIHAAQTDISHDNASVIDHSALHFDANGKDIHAEKKPGLRGSRLRSYAFAVLTRKEYSKADLIEKLALYADSREEVIHLVEELARENYQSDQRVAEMLLSSQKRKGKGPNRIKLALKNKKVDSELIQDELKETDWVAEAYQLKIKKFGKAVERDPKQKAKQIRFLQYRGFDLDTIFKVIARKEFDDE</sequence>
<organism evidence="8 9">
    <name type="scientific">Acinetobacter amyesii</name>
    <dbReference type="NCBI Taxonomy" id="2942470"/>
    <lineage>
        <taxon>Bacteria</taxon>
        <taxon>Pseudomonadati</taxon>
        <taxon>Pseudomonadota</taxon>
        <taxon>Gammaproteobacteria</taxon>
        <taxon>Moraxellales</taxon>
        <taxon>Moraxellaceae</taxon>
        <taxon>Acinetobacter</taxon>
    </lineage>
</organism>
<dbReference type="RefSeq" id="WP_078188714.1">
    <property type="nucleotide sequence ID" value="NZ_JAMCOZ010000010.1"/>
</dbReference>
<evidence type="ECO:0000256" key="5">
    <source>
        <dbReference type="HAMAP-Rule" id="MF_01114"/>
    </source>
</evidence>
<reference evidence="8 9" key="1">
    <citation type="submission" date="2017-02" db="EMBL/GenBank/DDBJ databases">
        <title>Acinetobacter sp. ANC 4945, whole genome shotgun sequencing project.</title>
        <authorList>
            <person name="Radolfova-Krizova L."/>
            <person name="Al Atrouni A."/>
            <person name="Nemec A."/>
        </authorList>
    </citation>
    <scope>NUCLEOTIDE SEQUENCE [LARGE SCALE GENOMIC DNA]</scope>
    <source>
        <strain evidence="8 9">ANC 4945</strain>
    </source>
</reference>
<comment type="subcellular location">
    <subcellularLocation>
        <location evidence="1 5">Cytoplasm</location>
    </subcellularLocation>
</comment>
<dbReference type="Pfam" id="PF21981">
    <property type="entry name" value="RecX_HTH3"/>
    <property type="match status" value="1"/>
</dbReference>
<dbReference type="InterPro" id="IPR036388">
    <property type="entry name" value="WH-like_DNA-bd_sf"/>
</dbReference>
<protein>
    <recommendedName>
        <fullName evidence="3 5">Regulatory protein RecX</fullName>
    </recommendedName>
</protein>